<dbReference type="Gene3D" id="3.40.50.1110">
    <property type="entry name" value="SGNH hydrolase"/>
    <property type="match status" value="1"/>
</dbReference>
<evidence type="ECO:0000259" key="2">
    <source>
        <dbReference type="Pfam" id="PF03629"/>
    </source>
</evidence>
<dbReference type="InterPro" id="IPR039329">
    <property type="entry name" value="SIAE"/>
</dbReference>
<dbReference type="SUPFAM" id="SSF52266">
    <property type="entry name" value="SGNH hydrolase"/>
    <property type="match status" value="1"/>
</dbReference>
<dbReference type="AlphaFoldDB" id="A0A0Q1BFV3"/>
<dbReference type="PANTHER" id="PTHR22901">
    <property type="entry name" value="SIALATE O-ACETYLESTERASE"/>
    <property type="match status" value="1"/>
</dbReference>
<name>A0A0Q1BFV3_9FLAO</name>
<keyword evidence="1" id="KW-0378">Hydrolase</keyword>
<dbReference type="EMBL" id="LCTZ01000002">
    <property type="protein sequence ID" value="KQC29133.1"/>
    <property type="molecule type" value="Genomic_DNA"/>
</dbReference>
<dbReference type="InterPro" id="IPR005181">
    <property type="entry name" value="SASA"/>
</dbReference>
<evidence type="ECO:0000313" key="4">
    <source>
        <dbReference type="Proteomes" id="UP000050827"/>
    </source>
</evidence>
<protein>
    <recommendedName>
        <fullName evidence="2">Sialate O-acetylesterase domain-containing protein</fullName>
    </recommendedName>
</protein>
<evidence type="ECO:0000256" key="1">
    <source>
        <dbReference type="ARBA" id="ARBA00022801"/>
    </source>
</evidence>
<proteinExistence type="predicted"/>
<gene>
    <name evidence="3" type="ORF">AAY42_03900</name>
</gene>
<dbReference type="PANTHER" id="PTHR22901:SF0">
    <property type="entry name" value="SIALATE O-ACETYLESTERASE"/>
    <property type="match status" value="1"/>
</dbReference>
<reference evidence="3 4" key="1">
    <citation type="submission" date="2015-04" db="EMBL/GenBank/DDBJ databases">
        <title>Complete genome of flavobacterium.</title>
        <authorList>
            <person name="Kwon Y.M."/>
            <person name="Kim S.-J."/>
        </authorList>
    </citation>
    <scope>NUCLEOTIDE SEQUENCE [LARGE SCALE GENOMIC DNA]</scope>
    <source>
        <strain evidence="3 4">DK169</strain>
    </source>
</reference>
<feature type="domain" description="Sialate O-acetylesterase" evidence="2">
    <location>
        <begin position="109"/>
        <end position="344"/>
    </location>
</feature>
<dbReference type="GO" id="GO:0005975">
    <property type="term" value="P:carbohydrate metabolic process"/>
    <property type="evidence" value="ECO:0007669"/>
    <property type="project" value="TreeGrafter"/>
</dbReference>
<dbReference type="InterPro" id="IPR036514">
    <property type="entry name" value="SGNH_hydro_sf"/>
</dbReference>
<dbReference type="OrthoDB" id="9816001at2"/>
<dbReference type="Pfam" id="PF03629">
    <property type="entry name" value="SASA"/>
    <property type="match status" value="1"/>
</dbReference>
<dbReference type="PATRIC" id="fig|1547436.3.peg.817"/>
<dbReference type="Proteomes" id="UP000050827">
    <property type="component" value="Unassembled WGS sequence"/>
</dbReference>
<organism evidence="3 4">
    <name type="scientific">Flagellimonas eckloniae</name>
    <dbReference type="NCBI Taxonomy" id="346185"/>
    <lineage>
        <taxon>Bacteria</taxon>
        <taxon>Pseudomonadati</taxon>
        <taxon>Bacteroidota</taxon>
        <taxon>Flavobacteriia</taxon>
        <taxon>Flavobacteriales</taxon>
        <taxon>Flavobacteriaceae</taxon>
        <taxon>Flagellimonas</taxon>
    </lineage>
</organism>
<accession>A0A0Q1BFV3</accession>
<evidence type="ECO:0000313" key="3">
    <source>
        <dbReference type="EMBL" id="KQC29133.1"/>
    </source>
</evidence>
<comment type="caution">
    <text evidence="3">The sequence shown here is derived from an EMBL/GenBank/DDBJ whole genome shotgun (WGS) entry which is preliminary data.</text>
</comment>
<dbReference type="STRING" id="346185.AAY42_03900"/>
<sequence length="483" mass="54604">MRRTLLIGTALAFGLLFIQPIQAEVKLPAIVSSNMVLQRNTTVQLWGWADAGEKITIKPSWLQEPLRLTADNDGNWAVSVKTTNTKASQIVNIKSNSSDITLENIVFGEVWLCSGQSNMSQSFKGYTGQPTFGASLAVTKSRNPNLRLFTVERATSKTPLKNVGEHRPWQMASPKNVLDFSAIAYFFGQQLQEILDVPVGLIHTSWGGTPIESWMSMDMMSTYKKIDLDTFNDRKQQSVPTVLYNAMINPLIPYTIKGTLWYQGESNRGKPDAYREFMPALVKDWRAKWQIGDFPFYYVQIAPYFYNNPDAYQKPENTAFLREAQLQALEDIPNSGMATTMDVGEEFCIHPARKKEVADRLLFNALNQTYGYTSIDCAFPVFDSLEVKDGGAILKFKNAETGIYSYNGLEGFEIAGENRVFYPAKAEIIKRQDVFVRSEKVKNPVAVRYAWRNWIKGTLFDVNLLPASSFRTDNWNNATQAKD</sequence>
<dbReference type="GO" id="GO:0001681">
    <property type="term" value="F:sialate O-acetylesterase activity"/>
    <property type="evidence" value="ECO:0007669"/>
    <property type="project" value="InterPro"/>
</dbReference>
<dbReference type="RefSeq" id="WP_055392688.1">
    <property type="nucleotide sequence ID" value="NZ_LCTZ01000002.1"/>
</dbReference>
<keyword evidence="4" id="KW-1185">Reference proteome</keyword>